<dbReference type="CDD" id="cd14846">
    <property type="entry name" value="Peptidase_M15_like"/>
    <property type="match status" value="1"/>
</dbReference>
<feature type="region of interest" description="Disordered" evidence="1">
    <location>
        <begin position="40"/>
        <end position="80"/>
    </location>
</feature>
<protein>
    <submittedName>
        <fullName evidence="4">M15 family metallopeptidase</fullName>
    </submittedName>
</protein>
<dbReference type="GO" id="GO:0006508">
    <property type="term" value="P:proteolysis"/>
    <property type="evidence" value="ECO:0007669"/>
    <property type="project" value="InterPro"/>
</dbReference>
<sequence length="224" mass="23515">MSHSEPARAAVRRTRAPLLTAALAVGAALAGALLRRSPAFPSASRSASPAAAPPASPPAAPPVDAPHGDPEDVLGEGGGALPRGVTVFDDRYPGVANLGAGLLRALRAAAADAAEDGVGFHVNSGWRSPRYQERLLRRAVAEHGSAEEAARWVATADTSAHVAGNAVDIGRSDARAWLSEHGARYGLCQVYRNEPWHFELRPEAVERGCPAMYADPSQDPRTRR</sequence>
<gene>
    <name evidence="4" type="ORF">J7S33_01750</name>
    <name evidence="3" type="ORF">JOE68_000323</name>
</gene>
<evidence type="ECO:0000313" key="3">
    <source>
        <dbReference type="EMBL" id="MBM7809458.1"/>
    </source>
</evidence>
<evidence type="ECO:0000256" key="1">
    <source>
        <dbReference type="SAM" id="MobiDB-lite"/>
    </source>
</evidence>
<dbReference type="EMBL" id="CP072788">
    <property type="protein sequence ID" value="QTR03793.1"/>
    <property type="molecule type" value="Genomic_DNA"/>
</dbReference>
<evidence type="ECO:0000313" key="6">
    <source>
        <dbReference type="Proteomes" id="UP001195724"/>
    </source>
</evidence>
<evidence type="ECO:0000259" key="2">
    <source>
        <dbReference type="Pfam" id="PF02557"/>
    </source>
</evidence>
<organism evidence="4 5">
    <name type="scientific">Saccharothrix algeriensis</name>
    <dbReference type="NCBI Taxonomy" id="173560"/>
    <lineage>
        <taxon>Bacteria</taxon>
        <taxon>Bacillati</taxon>
        <taxon>Actinomycetota</taxon>
        <taxon>Actinomycetes</taxon>
        <taxon>Pseudonocardiales</taxon>
        <taxon>Pseudonocardiaceae</taxon>
        <taxon>Saccharothrix</taxon>
    </lineage>
</organism>
<dbReference type="SUPFAM" id="SSF55166">
    <property type="entry name" value="Hedgehog/DD-peptidase"/>
    <property type="match status" value="1"/>
</dbReference>
<feature type="compositionally biased region" description="Low complexity" evidence="1">
    <location>
        <begin position="40"/>
        <end position="50"/>
    </location>
</feature>
<dbReference type="Gene3D" id="3.30.1380.10">
    <property type="match status" value="1"/>
</dbReference>
<dbReference type="Proteomes" id="UP000671828">
    <property type="component" value="Chromosome"/>
</dbReference>
<dbReference type="PANTHER" id="PTHR34385">
    <property type="entry name" value="D-ALANYL-D-ALANINE CARBOXYPEPTIDASE"/>
    <property type="match status" value="1"/>
</dbReference>
<dbReference type="Proteomes" id="UP001195724">
    <property type="component" value="Unassembled WGS sequence"/>
</dbReference>
<feature type="domain" description="D-alanyl-D-alanine carboxypeptidase-like core" evidence="2">
    <location>
        <begin position="102"/>
        <end position="198"/>
    </location>
</feature>
<reference evidence="4" key="2">
    <citation type="submission" date="2021-04" db="EMBL/GenBank/DDBJ databases">
        <title>Saccharothrix algeriensis WGS.</title>
        <authorList>
            <person name="Stuskova K."/>
            <person name="Hakalova E."/>
            <person name="Tebbal A.B."/>
            <person name="Eichmeier A."/>
        </authorList>
    </citation>
    <scope>NUCLEOTIDE SEQUENCE</scope>
    <source>
        <strain evidence="4">NRRL B-24137</strain>
    </source>
</reference>
<dbReference type="GO" id="GO:0008233">
    <property type="term" value="F:peptidase activity"/>
    <property type="evidence" value="ECO:0007669"/>
    <property type="project" value="InterPro"/>
</dbReference>
<proteinExistence type="predicted"/>
<dbReference type="RefSeq" id="WP_204840565.1">
    <property type="nucleotide sequence ID" value="NZ_JAFBCL010000001.1"/>
</dbReference>
<dbReference type="AlphaFoldDB" id="A0A8T8HYS0"/>
<evidence type="ECO:0000313" key="5">
    <source>
        <dbReference type="Proteomes" id="UP000671828"/>
    </source>
</evidence>
<dbReference type="PANTHER" id="PTHR34385:SF1">
    <property type="entry name" value="PEPTIDOGLYCAN L-ALANYL-D-GLUTAMATE ENDOPEPTIDASE CWLK"/>
    <property type="match status" value="1"/>
</dbReference>
<dbReference type="InterPro" id="IPR052179">
    <property type="entry name" value="DD-CPase-like"/>
</dbReference>
<dbReference type="InterPro" id="IPR009045">
    <property type="entry name" value="Zn_M74/Hedgehog-like"/>
</dbReference>
<dbReference type="EMBL" id="JAFBCL010000001">
    <property type="protein sequence ID" value="MBM7809458.1"/>
    <property type="molecule type" value="Genomic_DNA"/>
</dbReference>
<evidence type="ECO:0000313" key="4">
    <source>
        <dbReference type="EMBL" id="QTR03793.1"/>
    </source>
</evidence>
<dbReference type="InterPro" id="IPR003709">
    <property type="entry name" value="VanY-like_core_dom"/>
</dbReference>
<reference evidence="3 6" key="1">
    <citation type="submission" date="2021-01" db="EMBL/GenBank/DDBJ databases">
        <title>Sequencing the genomes of 1000 actinobacteria strains.</title>
        <authorList>
            <person name="Klenk H.-P."/>
        </authorList>
    </citation>
    <scope>NUCLEOTIDE SEQUENCE [LARGE SCALE GENOMIC DNA]</scope>
    <source>
        <strain evidence="3 6">DSM 44581</strain>
    </source>
</reference>
<name>A0A8T8HYS0_9PSEU</name>
<accession>A0A8T8HYS0</accession>
<dbReference type="Pfam" id="PF02557">
    <property type="entry name" value="VanY"/>
    <property type="match status" value="1"/>
</dbReference>
<keyword evidence="6" id="KW-1185">Reference proteome</keyword>
<feature type="compositionally biased region" description="Pro residues" evidence="1">
    <location>
        <begin position="51"/>
        <end position="64"/>
    </location>
</feature>